<accession>A0A1U9K3H6</accession>
<dbReference type="Proteomes" id="UP000188603">
    <property type="component" value="Chromosome"/>
</dbReference>
<dbReference type="InterPro" id="IPR000551">
    <property type="entry name" value="MerR-type_HTH_dom"/>
</dbReference>
<dbReference type="KEGG" id="ntr:B0W44_01090"/>
<dbReference type="OrthoDB" id="1894615at2"/>
<dbReference type="STRING" id="1471761.B0W44_01090"/>
<proteinExistence type="predicted"/>
<evidence type="ECO:0000313" key="4">
    <source>
        <dbReference type="Proteomes" id="UP000188603"/>
    </source>
</evidence>
<protein>
    <recommendedName>
        <fullName evidence="2">HTH merR-type domain-containing protein</fullName>
    </recommendedName>
</protein>
<dbReference type="PANTHER" id="PTHR30204">
    <property type="entry name" value="REDOX-CYCLING DRUG-SENSING TRANSCRIPTIONAL ACTIVATOR SOXR"/>
    <property type="match status" value="1"/>
</dbReference>
<dbReference type="CDD" id="cd01106">
    <property type="entry name" value="HTH_TipAL-Mta"/>
    <property type="match status" value="1"/>
</dbReference>
<dbReference type="GO" id="GO:0003700">
    <property type="term" value="F:DNA-binding transcription factor activity"/>
    <property type="evidence" value="ECO:0007669"/>
    <property type="project" value="InterPro"/>
</dbReference>
<evidence type="ECO:0000259" key="2">
    <source>
        <dbReference type="PROSITE" id="PS50937"/>
    </source>
</evidence>
<organism evidence="3 4">
    <name type="scientific">Novibacillus thermophilus</name>
    <dbReference type="NCBI Taxonomy" id="1471761"/>
    <lineage>
        <taxon>Bacteria</taxon>
        <taxon>Bacillati</taxon>
        <taxon>Bacillota</taxon>
        <taxon>Bacilli</taxon>
        <taxon>Bacillales</taxon>
        <taxon>Thermoactinomycetaceae</taxon>
        <taxon>Novibacillus</taxon>
    </lineage>
</organism>
<dbReference type="SMART" id="SM00422">
    <property type="entry name" value="HTH_MERR"/>
    <property type="match status" value="1"/>
</dbReference>
<keyword evidence="4" id="KW-1185">Reference proteome</keyword>
<dbReference type="GO" id="GO:0003677">
    <property type="term" value="F:DNA binding"/>
    <property type="evidence" value="ECO:0007669"/>
    <property type="project" value="UniProtKB-KW"/>
</dbReference>
<dbReference type="SUPFAM" id="SSF46955">
    <property type="entry name" value="Putative DNA-binding domain"/>
    <property type="match status" value="1"/>
</dbReference>
<sequence>MYGIGKVASETNLTVRTLRYYDEINLLRPSHVAESGYRYYSKKDVLKLHRILALKELGFNLNQIKEILDQNQWKNVFEEHLAYIAKERERLSYLEKLSRLCLQLSIVEQDISWDNIFRYVRQSREGQRQKTKFLNEYFDERELEILNNPLFDIGEEKAMALVDLLKTAHEQKHEDPYAPKSQALAERLTRFLNDAFHGDDTLINKYWELQKRSPEESALIVLDQDVIQYIDDIMDVYAERLEEGH</sequence>
<evidence type="ECO:0000256" key="1">
    <source>
        <dbReference type="ARBA" id="ARBA00023125"/>
    </source>
</evidence>
<evidence type="ECO:0000313" key="3">
    <source>
        <dbReference type="EMBL" id="AQS54593.1"/>
    </source>
</evidence>
<dbReference type="PANTHER" id="PTHR30204:SF90">
    <property type="entry name" value="HTH-TYPE TRANSCRIPTIONAL ACTIVATOR MTA"/>
    <property type="match status" value="1"/>
</dbReference>
<dbReference type="InterPro" id="IPR047057">
    <property type="entry name" value="MerR_fam"/>
</dbReference>
<keyword evidence="1" id="KW-0238">DNA-binding</keyword>
<dbReference type="EMBL" id="CP019699">
    <property type="protein sequence ID" value="AQS54593.1"/>
    <property type="molecule type" value="Genomic_DNA"/>
</dbReference>
<dbReference type="InterPro" id="IPR009061">
    <property type="entry name" value="DNA-bd_dom_put_sf"/>
</dbReference>
<dbReference type="Pfam" id="PF13411">
    <property type="entry name" value="MerR_1"/>
    <property type="match status" value="1"/>
</dbReference>
<feature type="domain" description="HTH merR-type" evidence="2">
    <location>
        <begin position="1"/>
        <end position="70"/>
    </location>
</feature>
<reference evidence="3 4" key="1">
    <citation type="journal article" date="2015" name="Int. J. Syst. Evol. Microbiol.">
        <title>Novibacillus thermophilus gen. nov., sp. nov., a Gram-staining-negative and moderately thermophilic member of the family Thermoactinomycetaceae.</title>
        <authorList>
            <person name="Yang G."/>
            <person name="Chen J."/>
            <person name="Zhou S."/>
        </authorList>
    </citation>
    <scope>NUCLEOTIDE SEQUENCE [LARGE SCALE GENOMIC DNA]</scope>
    <source>
        <strain evidence="3 4">SG-1</strain>
    </source>
</reference>
<dbReference type="AlphaFoldDB" id="A0A1U9K3H6"/>
<dbReference type="PROSITE" id="PS00552">
    <property type="entry name" value="HTH_MERR_1"/>
    <property type="match status" value="1"/>
</dbReference>
<name>A0A1U9K3H6_9BACL</name>
<dbReference type="Gene3D" id="1.10.1660.10">
    <property type="match status" value="1"/>
</dbReference>
<dbReference type="RefSeq" id="WP_077718409.1">
    <property type="nucleotide sequence ID" value="NZ_CP019699.1"/>
</dbReference>
<gene>
    <name evidence="3" type="ORF">B0W44_01090</name>
</gene>
<dbReference type="PROSITE" id="PS50937">
    <property type="entry name" value="HTH_MERR_2"/>
    <property type="match status" value="1"/>
</dbReference>